<keyword evidence="7 9" id="KW-0460">Magnesium</keyword>
<sequence length="267" mass="29716">MFNNNTKILGILNITPDSFSDGGKFFTTETAITQAINLIDGGAHIIDIGVESTRPNAIPLSPTEEWIRLKDVISEIITIAHNKKTKVSLDTRYAITAHKAIKLGVNYINDVSGLSDPDMIPVVKDSNAAIIVMHNLGIPANKSNTIPAHYDIIKEITKWLELRIEQLISADISTDRIIIDPGIGFGKTAQQSLYIIKHITHFKALNLPICVGHSRKSMLSALSIDNDFRDYATAIISTFLMQKNIDFIRVHNSYLHTQTFKIWNALL</sequence>
<evidence type="ECO:0000256" key="8">
    <source>
        <dbReference type="ARBA" id="ARBA00022909"/>
    </source>
</evidence>
<dbReference type="Pfam" id="PF00809">
    <property type="entry name" value="Pterin_bind"/>
    <property type="match status" value="1"/>
</dbReference>
<evidence type="ECO:0000313" key="11">
    <source>
        <dbReference type="EMBL" id="UTO55582.1"/>
    </source>
</evidence>
<dbReference type="AlphaFoldDB" id="A0A9Q9BTH7"/>
<evidence type="ECO:0000313" key="13">
    <source>
        <dbReference type="Proteomes" id="UP001059822"/>
    </source>
</evidence>
<accession>A0A9Q9BTH7</accession>
<evidence type="ECO:0000256" key="7">
    <source>
        <dbReference type="ARBA" id="ARBA00022842"/>
    </source>
</evidence>
<dbReference type="EMBL" id="CP089286">
    <property type="protein sequence ID" value="UTO55582.1"/>
    <property type="molecule type" value="Genomic_DNA"/>
</dbReference>
<name>A0A9Q9BTH7_9RICK</name>
<dbReference type="PROSITE" id="PS50972">
    <property type="entry name" value="PTERIN_BINDING"/>
    <property type="match status" value="1"/>
</dbReference>
<dbReference type="InterPro" id="IPR045031">
    <property type="entry name" value="DHP_synth-like"/>
</dbReference>
<keyword evidence="5 9" id="KW-0808">Transferase</keyword>
<comment type="pathway">
    <text evidence="3 9">Cofactor biosynthesis; tetrahydrofolate biosynthesis; 7,8-dihydrofolate from 2-amino-4-hydroxy-6-hydroxymethyl-7,8-dihydropteridine diphosphate and 4-aminobenzoate: step 1/2.</text>
</comment>
<protein>
    <recommendedName>
        <fullName evidence="4 9">Dihydropteroate synthase</fullName>
        <shortName evidence="9">DHPS</shortName>
        <ecNumber evidence="4 9">2.5.1.15</ecNumber>
    </recommendedName>
    <alternativeName>
        <fullName evidence="9">Dihydropteroate pyrophosphorylase</fullName>
    </alternativeName>
</protein>
<evidence type="ECO:0000259" key="10">
    <source>
        <dbReference type="PROSITE" id="PS50972"/>
    </source>
</evidence>
<comment type="similarity">
    <text evidence="9">Belongs to the DHPS family.</text>
</comment>
<dbReference type="CDD" id="cd00739">
    <property type="entry name" value="DHPS"/>
    <property type="match status" value="1"/>
</dbReference>
<dbReference type="PROSITE" id="PS00792">
    <property type="entry name" value="DHPS_1"/>
    <property type="match status" value="1"/>
</dbReference>
<keyword evidence="8 9" id="KW-0289">Folate biosynthesis</keyword>
<evidence type="ECO:0000256" key="9">
    <source>
        <dbReference type="RuleBase" id="RU361205"/>
    </source>
</evidence>
<keyword evidence="14" id="KW-1185">Reference proteome</keyword>
<evidence type="ECO:0000256" key="1">
    <source>
        <dbReference type="ARBA" id="ARBA00000012"/>
    </source>
</evidence>
<keyword evidence="6 9" id="KW-0479">Metal-binding</keyword>
<evidence type="ECO:0000256" key="3">
    <source>
        <dbReference type="ARBA" id="ARBA00004763"/>
    </source>
</evidence>
<organism evidence="11 13">
    <name type="scientific">Neoehrlichia mikurensis</name>
    <dbReference type="NCBI Taxonomy" id="89586"/>
    <lineage>
        <taxon>Bacteria</taxon>
        <taxon>Pseudomonadati</taxon>
        <taxon>Pseudomonadota</taxon>
        <taxon>Alphaproteobacteria</taxon>
        <taxon>Rickettsiales</taxon>
        <taxon>Anaplasmataceae</taxon>
        <taxon>Candidatus Neoehrlichia</taxon>
    </lineage>
</organism>
<evidence type="ECO:0000313" key="12">
    <source>
        <dbReference type="EMBL" id="UTO56503.1"/>
    </source>
</evidence>
<evidence type="ECO:0000256" key="2">
    <source>
        <dbReference type="ARBA" id="ARBA00001946"/>
    </source>
</evidence>
<evidence type="ECO:0000313" key="14">
    <source>
        <dbReference type="Proteomes" id="UP001059985"/>
    </source>
</evidence>
<evidence type="ECO:0000256" key="6">
    <source>
        <dbReference type="ARBA" id="ARBA00022723"/>
    </source>
</evidence>
<reference evidence="11" key="1">
    <citation type="journal article" date="2022" name="Microorganisms">
        <title>Assembly and Comparison of Ca. Neoehrlichia mikurensis Genomes.</title>
        <authorList>
            <person name="Azagi T."/>
            <person name="Dirks R.P."/>
            <person name="Yebra-Pimentel E.S."/>
            <person name="Schaap P.J."/>
            <person name="Koehorst J.J."/>
            <person name="Esser H.J."/>
            <person name="Sprong H."/>
        </authorList>
    </citation>
    <scope>NUCLEOTIDE SEQUENCE</scope>
    <source>
        <strain evidence="12">18-2804</strain>
        <strain evidence="11">18-2837</strain>
    </source>
</reference>
<dbReference type="GO" id="GO:0046656">
    <property type="term" value="P:folic acid biosynthetic process"/>
    <property type="evidence" value="ECO:0007669"/>
    <property type="project" value="UniProtKB-KW"/>
</dbReference>
<dbReference type="GO" id="GO:0005829">
    <property type="term" value="C:cytosol"/>
    <property type="evidence" value="ECO:0007669"/>
    <property type="project" value="TreeGrafter"/>
</dbReference>
<dbReference type="Proteomes" id="UP001059985">
    <property type="component" value="Chromosome"/>
</dbReference>
<gene>
    <name evidence="11" type="primary">folP</name>
    <name evidence="12" type="ORF">LUA81_00600</name>
    <name evidence="11" type="ORF">LUA82_00600</name>
</gene>
<dbReference type="Proteomes" id="UP001059822">
    <property type="component" value="Chromosome"/>
</dbReference>
<comment type="function">
    <text evidence="9">Catalyzes the condensation of para-aminobenzoate (pABA) with 6-hydroxymethyl-7,8-dihydropterin diphosphate (DHPt-PP) to form 7,8-dihydropteroate (H2Pte), the immediate precursor of folate derivatives.</text>
</comment>
<dbReference type="EMBL" id="CP089285">
    <property type="protein sequence ID" value="UTO56503.1"/>
    <property type="molecule type" value="Genomic_DNA"/>
</dbReference>
<comment type="catalytic activity">
    <reaction evidence="1">
        <text>(7,8-dihydropterin-6-yl)methyl diphosphate + 4-aminobenzoate = 7,8-dihydropteroate + diphosphate</text>
        <dbReference type="Rhea" id="RHEA:19949"/>
        <dbReference type="ChEBI" id="CHEBI:17836"/>
        <dbReference type="ChEBI" id="CHEBI:17839"/>
        <dbReference type="ChEBI" id="CHEBI:33019"/>
        <dbReference type="ChEBI" id="CHEBI:72950"/>
        <dbReference type="EC" id="2.5.1.15"/>
    </reaction>
</comment>
<evidence type="ECO:0000256" key="5">
    <source>
        <dbReference type="ARBA" id="ARBA00022679"/>
    </source>
</evidence>
<dbReference type="EC" id="2.5.1.15" evidence="4 9"/>
<evidence type="ECO:0000256" key="4">
    <source>
        <dbReference type="ARBA" id="ARBA00012458"/>
    </source>
</evidence>
<comment type="cofactor">
    <cofactor evidence="2 9">
        <name>Mg(2+)</name>
        <dbReference type="ChEBI" id="CHEBI:18420"/>
    </cofactor>
</comment>
<dbReference type="GO" id="GO:0004156">
    <property type="term" value="F:dihydropteroate synthase activity"/>
    <property type="evidence" value="ECO:0007669"/>
    <property type="project" value="UniProtKB-EC"/>
</dbReference>
<feature type="domain" description="Pterin-binding" evidence="10">
    <location>
        <begin position="6"/>
        <end position="261"/>
    </location>
</feature>
<dbReference type="GO" id="GO:0046872">
    <property type="term" value="F:metal ion binding"/>
    <property type="evidence" value="ECO:0007669"/>
    <property type="project" value="UniProtKB-KW"/>
</dbReference>
<dbReference type="PANTHER" id="PTHR20941:SF1">
    <property type="entry name" value="FOLIC ACID SYNTHESIS PROTEIN FOL1"/>
    <property type="match status" value="1"/>
</dbReference>
<dbReference type="InterPro" id="IPR006390">
    <property type="entry name" value="DHP_synth_dom"/>
</dbReference>
<proteinExistence type="inferred from homology"/>
<dbReference type="NCBIfam" id="TIGR01496">
    <property type="entry name" value="DHPS"/>
    <property type="match status" value="1"/>
</dbReference>
<dbReference type="InterPro" id="IPR000489">
    <property type="entry name" value="Pterin-binding_dom"/>
</dbReference>
<dbReference type="RefSeq" id="WP_218193883.1">
    <property type="nucleotide sequence ID" value="NZ_CP054597.1"/>
</dbReference>
<dbReference type="PANTHER" id="PTHR20941">
    <property type="entry name" value="FOLATE SYNTHESIS PROTEINS"/>
    <property type="match status" value="1"/>
</dbReference>
<dbReference type="GO" id="GO:0046654">
    <property type="term" value="P:tetrahydrofolate biosynthetic process"/>
    <property type="evidence" value="ECO:0007669"/>
    <property type="project" value="TreeGrafter"/>
</dbReference>